<dbReference type="Pfam" id="PF02378">
    <property type="entry name" value="PTS_EIIC"/>
    <property type="match status" value="1"/>
</dbReference>
<evidence type="ECO:0000256" key="8">
    <source>
        <dbReference type="ARBA" id="ARBA00023136"/>
    </source>
</evidence>
<dbReference type="InterPro" id="IPR013013">
    <property type="entry name" value="PTS_EIIC_1"/>
</dbReference>
<proteinExistence type="predicted"/>
<keyword evidence="3" id="KW-1003">Cell membrane</keyword>
<keyword evidence="12" id="KW-1185">Reference proteome</keyword>
<evidence type="ECO:0000256" key="5">
    <source>
        <dbReference type="ARBA" id="ARBA00022683"/>
    </source>
</evidence>
<keyword evidence="2" id="KW-0813">Transport</keyword>
<keyword evidence="7 9" id="KW-1133">Transmembrane helix</keyword>
<name>I7KKU7_9LACO</name>
<dbReference type="PATRIC" id="fig|1423790.3.peg.1791"/>
<evidence type="ECO:0000256" key="6">
    <source>
        <dbReference type="ARBA" id="ARBA00022692"/>
    </source>
</evidence>
<evidence type="ECO:0000256" key="4">
    <source>
        <dbReference type="ARBA" id="ARBA00022597"/>
    </source>
</evidence>
<dbReference type="eggNOG" id="COG1263">
    <property type="taxonomic scope" value="Bacteria"/>
</dbReference>
<dbReference type="PANTHER" id="PTHR30175">
    <property type="entry name" value="PHOSPHOTRANSFERASE SYSTEM TRANSPORT PROTEIN"/>
    <property type="match status" value="1"/>
</dbReference>
<evidence type="ECO:0000256" key="7">
    <source>
        <dbReference type="ARBA" id="ARBA00022989"/>
    </source>
</evidence>
<feature type="domain" description="PTS EIIC type-1" evidence="10">
    <location>
        <begin position="1"/>
        <end position="172"/>
    </location>
</feature>
<feature type="transmembrane region" description="Helical" evidence="9">
    <location>
        <begin position="89"/>
        <end position="115"/>
    </location>
</feature>
<dbReference type="PROSITE" id="PS51103">
    <property type="entry name" value="PTS_EIIC_TYPE_1"/>
    <property type="match status" value="1"/>
</dbReference>
<dbReference type="GO" id="GO:0005886">
    <property type="term" value="C:plasma membrane"/>
    <property type="evidence" value="ECO:0007669"/>
    <property type="project" value="UniProtKB-SubCell"/>
</dbReference>
<dbReference type="GO" id="GO:0008982">
    <property type="term" value="F:protein-N(PI)-phosphohistidine-sugar phosphotransferase activity"/>
    <property type="evidence" value="ECO:0007669"/>
    <property type="project" value="InterPro"/>
</dbReference>
<feature type="transmembrane region" description="Helical" evidence="9">
    <location>
        <begin position="6"/>
        <end position="26"/>
    </location>
</feature>
<gene>
    <name evidence="11" type="ORF">BN53_01675</name>
</gene>
<dbReference type="EMBL" id="CAKD01000012">
    <property type="protein sequence ID" value="CCI84814.1"/>
    <property type="molecule type" value="Genomic_DNA"/>
</dbReference>
<dbReference type="AlphaFoldDB" id="I7KKU7"/>
<comment type="subcellular location">
    <subcellularLocation>
        <location evidence="1">Cell membrane</location>
        <topology evidence="1">Multi-pass membrane protein</topology>
    </subcellularLocation>
</comment>
<dbReference type="GO" id="GO:0015771">
    <property type="term" value="P:trehalose transport"/>
    <property type="evidence" value="ECO:0007669"/>
    <property type="project" value="TreeGrafter"/>
</dbReference>
<keyword evidence="8 9" id="KW-0472">Membrane</keyword>
<evidence type="ECO:0000256" key="9">
    <source>
        <dbReference type="SAM" id="Phobius"/>
    </source>
</evidence>
<evidence type="ECO:0000313" key="11">
    <source>
        <dbReference type="EMBL" id="CCI84814.1"/>
    </source>
</evidence>
<sequence length="172" mass="18390">MFGAPLSLVSYGGSVIPIILIVWIMSYVEKFVEKVSPNVIKTMLKPLLILLIMAPLALIVIGPIGSWLGDILYLIINFSNKNIPWLVPTLMGAFIPLLVMVGMHISLVPLATLGITGPAKSENILGPGMLASNISQAGAAFAISIKDKNLKAKVSSKEKVSIDDSIIKVLNQ</sequence>
<comment type="caution">
    <text evidence="11">The sequence shown here is derived from an EMBL/GenBank/DDBJ whole genome shotgun (WGS) entry which is preliminary data.</text>
</comment>
<keyword evidence="6 9" id="KW-0812">Transmembrane</keyword>
<dbReference type="Proteomes" id="UP000009311">
    <property type="component" value="Unassembled WGS sequence"/>
</dbReference>
<evidence type="ECO:0000259" key="10">
    <source>
        <dbReference type="PROSITE" id="PS51103"/>
    </source>
</evidence>
<accession>I7KKU7</accession>
<evidence type="ECO:0000256" key="3">
    <source>
        <dbReference type="ARBA" id="ARBA00022475"/>
    </source>
</evidence>
<dbReference type="GO" id="GO:0009401">
    <property type="term" value="P:phosphoenolpyruvate-dependent sugar phosphotransferase system"/>
    <property type="evidence" value="ECO:0007669"/>
    <property type="project" value="UniProtKB-KW"/>
</dbReference>
<dbReference type="PANTHER" id="PTHR30175:SF1">
    <property type="entry name" value="PTS SYSTEM ARBUTIN-, CELLOBIOSE-, AND SALICIN-SPECIFIC EIIBC COMPONENT-RELATED"/>
    <property type="match status" value="1"/>
</dbReference>
<evidence type="ECO:0000256" key="1">
    <source>
        <dbReference type="ARBA" id="ARBA00004651"/>
    </source>
</evidence>
<reference evidence="11 12" key="1">
    <citation type="submission" date="2012-06" db="EMBL/GenBank/DDBJ databases">
        <title>Draft Genome Sequence of Lactobacillus pasteurii CRBIP 24.76T.</title>
        <authorList>
            <person name="Cousin S."/>
            <person name="Bouchier C."/>
            <person name="Loux V."/>
            <person name="Ma L."/>
            <person name="Creno S."/>
            <person name="Bizet C."/>
            <person name="Clermont D."/>
        </authorList>
    </citation>
    <scope>NUCLEOTIDE SEQUENCE [LARGE SCALE GENOMIC DNA]</scope>
    <source>
        <strain evidence="12">CRBIP 24.76T</strain>
    </source>
</reference>
<dbReference type="InterPro" id="IPR050558">
    <property type="entry name" value="PTS_Sugar-Specific_Components"/>
</dbReference>
<evidence type="ECO:0000313" key="12">
    <source>
        <dbReference type="Proteomes" id="UP000009311"/>
    </source>
</evidence>
<organism evidence="11 12">
    <name type="scientific">Lactobacillus pasteurii DSM 23907 = CRBIP 24.76</name>
    <dbReference type="NCBI Taxonomy" id="1423790"/>
    <lineage>
        <taxon>Bacteria</taxon>
        <taxon>Bacillati</taxon>
        <taxon>Bacillota</taxon>
        <taxon>Bacilli</taxon>
        <taxon>Lactobacillales</taxon>
        <taxon>Lactobacillaceae</taxon>
        <taxon>Lactobacillus</taxon>
    </lineage>
</organism>
<keyword evidence="4" id="KW-0762">Sugar transport</keyword>
<dbReference type="RefSeq" id="WP_009559370.1">
    <property type="nucleotide sequence ID" value="NZ_AYZN01000009.1"/>
</dbReference>
<protein>
    <submittedName>
        <fullName evidence="11">Lactobacillus pasteurii CRBIP 24.76 WGS project CAKD00000000 data, contig 12</fullName>
    </submittedName>
</protein>
<feature type="transmembrane region" description="Helical" evidence="9">
    <location>
        <begin position="47"/>
        <end position="69"/>
    </location>
</feature>
<dbReference type="InterPro" id="IPR003352">
    <property type="entry name" value="PTS_EIIC"/>
</dbReference>
<evidence type="ECO:0000256" key="2">
    <source>
        <dbReference type="ARBA" id="ARBA00022448"/>
    </source>
</evidence>
<dbReference type="STRING" id="1423790.BN53_01675"/>
<keyword evidence="5" id="KW-0598">Phosphotransferase system</keyword>
<dbReference type="GO" id="GO:0090589">
    <property type="term" value="F:protein-phosphocysteine-trehalose phosphotransferase system transporter activity"/>
    <property type="evidence" value="ECO:0007669"/>
    <property type="project" value="TreeGrafter"/>
</dbReference>